<dbReference type="GO" id="GO:0061630">
    <property type="term" value="F:ubiquitin protein ligase activity"/>
    <property type="evidence" value="ECO:0000318"/>
    <property type="project" value="GO_Central"/>
</dbReference>
<organism evidence="5 6">
    <name type="scientific">Marchantia polymorpha</name>
    <name type="common">Common liverwort</name>
    <name type="synonym">Marchantia aquatica</name>
    <dbReference type="NCBI Taxonomy" id="3197"/>
    <lineage>
        <taxon>Eukaryota</taxon>
        <taxon>Viridiplantae</taxon>
        <taxon>Streptophyta</taxon>
        <taxon>Embryophyta</taxon>
        <taxon>Marchantiophyta</taxon>
        <taxon>Marchantiopsida</taxon>
        <taxon>Marchantiidae</taxon>
        <taxon>Marchantiales</taxon>
        <taxon>Marchantiaceae</taxon>
        <taxon>Marchantia</taxon>
    </lineage>
</organism>
<feature type="domain" description="FANCL UBC-like" evidence="4">
    <location>
        <begin position="189"/>
        <end position="284"/>
    </location>
</feature>
<dbReference type="GO" id="GO:0043240">
    <property type="term" value="C:Fanconi anaemia nuclear complex"/>
    <property type="evidence" value="ECO:0007669"/>
    <property type="project" value="InterPro"/>
</dbReference>
<evidence type="ECO:0000313" key="5">
    <source>
        <dbReference type="EMBL" id="PTQ33971.1"/>
    </source>
</evidence>
<dbReference type="CDD" id="cd23786">
    <property type="entry name" value="ELF_FANCL"/>
    <property type="match status" value="1"/>
</dbReference>
<dbReference type="Pfam" id="PF09765">
    <property type="entry name" value="FANCL_d1"/>
    <property type="match status" value="1"/>
</dbReference>
<name>A0A2R6WJG8_MARPO</name>
<proteinExistence type="predicted"/>
<evidence type="ECO:0000259" key="4">
    <source>
        <dbReference type="Pfam" id="PF18891"/>
    </source>
</evidence>
<evidence type="ECO:0000313" key="6">
    <source>
        <dbReference type="Proteomes" id="UP000244005"/>
    </source>
</evidence>
<dbReference type="SMART" id="SM01197">
    <property type="entry name" value="FANCL_C"/>
    <property type="match status" value="1"/>
</dbReference>
<dbReference type="CDD" id="cd23831">
    <property type="entry name" value="DRWD-N_FANCL"/>
    <property type="match status" value="1"/>
</dbReference>
<dbReference type="InterPro" id="IPR013083">
    <property type="entry name" value="Znf_RING/FYVE/PHD"/>
</dbReference>
<gene>
    <name evidence="5" type="ORF">MARPO_0084s0053</name>
</gene>
<reference evidence="6" key="1">
    <citation type="journal article" date="2017" name="Cell">
        <title>Insights into land plant evolution garnered from the Marchantia polymorpha genome.</title>
        <authorList>
            <person name="Bowman J.L."/>
            <person name="Kohchi T."/>
            <person name="Yamato K.T."/>
            <person name="Jenkins J."/>
            <person name="Shu S."/>
            <person name="Ishizaki K."/>
            <person name="Yamaoka S."/>
            <person name="Nishihama R."/>
            <person name="Nakamura Y."/>
            <person name="Berger F."/>
            <person name="Adam C."/>
            <person name="Aki S.S."/>
            <person name="Althoff F."/>
            <person name="Araki T."/>
            <person name="Arteaga-Vazquez M.A."/>
            <person name="Balasubrmanian S."/>
            <person name="Barry K."/>
            <person name="Bauer D."/>
            <person name="Boehm C.R."/>
            <person name="Briginshaw L."/>
            <person name="Caballero-Perez J."/>
            <person name="Catarino B."/>
            <person name="Chen F."/>
            <person name="Chiyoda S."/>
            <person name="Chovatia M."/>
            <person name="Davies K.M."/>
            <person name="Delmans M."/>
            <person name="Demura T."/>
            <person name="Dierschke T."/>
            <person name="Dolan L."/>
            <person name="Dorantes-Acosta A.E."/>
            <person name="Eklund D.M."/>
            <person name="Florent S.N."/>
            <person name="Flores-Sandoval E."/>
            <person name="Fujiyama A."/>
            <person name="Fukuzawa H."/>
            <person name="Galik B."/>
            <person name="Grimanelli D."/>
            <person name="Grimwood J."/>
            <person name="Grossniklaus U."/>
            <person name="Hamada T."/>
            <person name="Haseloff J."/>
            <person name="Hetherington A.J."/>
            <person name="Higo A."/>
            <person name="Hirakawa Y."/>
            <person name="Hundley H.N."/>
            <person name="Ikeda Y."/>
            <person name="Inoue K."/>
            <person name="Inoue S.I."/>
            <person name="Ishida S."/>
            <person name="Jia Q."/>
            <person name="Kakita M."/>
            <person name="Kanazawa T."/>
            <person name="Kawai Y."/>
            <person name="Kawashima T."/>
            <person name="Kennedy M."/>
            <person name="Kinose K."/>
            <person name="Kinoshita T."/>
            <person name="Kohara Y."/>
            <person name="Koide E."/>
            <person name="Komatsu K."/>
            <person name="Kopischke S."/>
            <person name="Kubo M."/>
            <person name="Kyozuka J."/>
            <person name="Lagercrantz U."/>
            <person name="Lin S.S."/>
            <person name="Lindquist E."/>
            <person name="Lipzen A.M."/>
            <person name="Lu C.W."/>
            <person name="De Luna E."/>
            <person name="Martienssen R.A."/>
            <person name="Minamino N."/>
            <person name="Mizutani M."/>
            <person name="Mizutani M."/>
            <person name="Mochizuki N."/>
            <person name="Monte I."/>
            <person name="Mosher R."/>
            <person name="Nagasaki H."/>
            <person name="Nakagami H."/>
            <person name="Naramoto S."/>
            <person name="Nishitani K."/>
            <person name="Ohtani M."/>
            <person name="Okamoto T."/>
            <person name="Okumura M."/>
            <person name="Phillips J."/>
            <person name="Pollak B."/>
            <person name="Reinders A."/>
            <person name="Rovekamp M."/>
            <person name="Sano R."/>
            <person name="Sawa S."/>
            <person name="Schmid M.W."/>
            <person name="Shirakawa M."/>
            <person name="Solano R."/>
            <person name="Spunde A."/>
            <person name="Suetsugu N."/>
            <person name="Sugano S."/>
            <person name="Sugiyama A."/>
            <person name="Sun R."/>
            <person name="Suzuki Y."/>
            <person name="Takenaka M."/>
            <person name="Takezawa D."/>
            <person name="Tomogane H."/>
            <person name="Tsuzuki M."/>
            <person name="Ueda T."/>
            <person name="Umeda M."/>
            <person name="Ward J.M."/>
            <person name="Watanabe Y."/>
            <person name="Yazaki K."/>
            <person name="Yokoyama R."/>
            <person name="Yoshitake Y."/>
            <person name="Yotsui I."/>
            <person name="Zachgo S."/>
            <person name="Schmutz J."/>
        </authorList>
    </citation>
    <scope>NUCLEOTIDE SEQUENCE [LARGE SCALE GENOMIC DNA]</scope>
    <source>
        <strain evidence="6">Tak-1</strain>
    </source>
</reference>
<dbReference type="Gene3D" id="3.10.110.20">
    <property type="entry name" value="RWD domain-like"/>
    <property type="match status" value="1"/>
</dbReference>
<dbReference type="CDD" id="cd23832">
    <property type="entry name" value="DRWD-C_FANCL"/>
    <property type="match status" value="1"/>
</dbReference>
<keyword evidence="6" id="KW-1185">Reference proteome</keyword>
<evidence type="ECO:0000259" key="1">
    <source>
        <dbReference type="Pfam" id="PF09765"/>
    </source>
</evidence>
<dbReference type="InterPro" id="IPR044037">
    <property type="entry name" value="FANCL_d3"/>
</dbReference>
<dbReference type="PANTHER" id="PTHR13206">
    <property type="entry name" value="UBIQUITIN LIGASE PROTEIN PHF9 FANCONI ANEMIA GROUP L PROTEIN"/>
    <property type="match status" value="1"/>
</dbReference>
<dbReference type="InterPro" id="IPR043898">
    <property type="entry name" value="FANCL_d2"/>
</dbReference>
<dbReference type="Gramene" id="Mp5g18060.1">
    <property type="protein sequence ID" value="Mp5g18060.1.cds"/>
    <property type="gene ID" value="Mp5g18060"/>
</dbReference>
<dbReference type="Proteomes" id="UP000244005">
    <property type="component" value="Unassembled WGS sequence"/>
</dbReference>
<feature type="domain" description="Fanconi anemia complex subunit FancL WD-repeat containing" evidence="1">
    <location>
        <begin position="3"/>
        <end position="85"/>
    </location>
</feature>
<dbReference type="InterPro" id="IPR043003">
    <property type="entry name" value="FANCL_d3_sf"/>
</dbReference>
<dbReference type="GO" id="GO:0005634">
    <property type="term" value="C:nucleus"/>
    <property type="evidence" value="ECO:0000318"/>
    <property type="project" value="GO_Central"/>
</dbReference>
<dbReference type="PANTHER" id="PTHR13206:SF0">
    <property type="entry name" value="E3 UBIQUITIN-PROTEIN LIGASE FANCL"/>
    <property type="match status" value="1"/>
</dbReference>
<dbReference type="OrthoDB" id="10263265at2759"/>
<dbReference type="Pfam" id="PF18890">
    <property type="entry name" value="FANCL_d2"/>
    <property type="match status" value="1"/>
</dbReference>
<evidence type="ECO:0008006" key="7">
    <source>
        <dbReference type="Google" id="ProtNLM"/>
    </source>
</evidence>
<feature type="domain" description="FANCL C-terminal" evidence="2">
    <location>
        <begin position="295"/>
        <end position="372"/>
    </location>
</feature>
<accession>A0A2R6WJG8</accession>
<dbReference type="InterPro" id="IPR026848">
    <property type="entry name" value="Fancl"/>
</dbReference>
<dbReference type="AlphaFoldDB" id="A0A2R6WJG8"/>
<dbReference type="CDD" id="cd16490">
    <property type="entry name" value="RING-CH-C4HC3_FANCL"/>
    <property type="match status" value="1"/>
</dbReference>
<dbReference type="OMA" id="NRPFHAK"/>
<dbReference type="SUPFAM" id="SSF57850">
    <property type="entry name" value="RING/U-box"/>
    <property type="match status" value="1"/>
</dbReference>
<protein>
    <recommendedName>
        <fullName evidence="7">RING-type domain-containing protein</fullName>
    </recommendedName>
</protein>
<feature type="domain" description="FANCL UBC-like" evidence="3">
    <location>
        <begin position="99"/>
        <end position="187"/>
    </location>
</feature>
<dbReference type="InterPro" id="IPR026850">
    <property type="entry name" value="FANCL_C"/>
</dbReference>
<dbReference type="GO" id="GO:0036297">
    <property type="term" value="P:interstrand cross-link repair"/>
    <property type="evidence" value="ECO:0007669"/>
    <property type="project" value="InterPro"/>
</dbReference>
<dbReference type="Gene3D" id="3.30.40.10">
    <property type="entry name" value="Zinc/RING finger domain, C3HC4 (zinc finger)"/>
    <property type="match status" value="1"/>
</dbReference>
<dbReference type="GO" id="GO:0006513">
    <property type="term" value="P:protein monoubiquitination"/>
    <property type="evidence" value="ECO:0000318"/>
    <property type="project" value="GO_Central"/>
</dbReference>
<evidence type="ECO:0000259" key="3">
    <source>
        <dbReference type="Pfam" id="PF18890"/>
    </source>
</evidence>
<dbReference type="GO" id="GO:0006281">
    <property type="term" value="P:DNA repair"/>
    <property type="evidence" value="ECO:0000318"/>
    <property type="project" value="GO_Central"/>
</dbReference>
<evidence type="ECO:0000259" key="2">
    <source>
        <dbReference type="Pfam" id="PF11793"/>
    </source>
</evidence>
<dbReference type="InterPro" id="IPR016135">
    <property type="entry name" value="UBQ-conjugating_enzyme/RWD"/>
</dbReference>
<dbReference type="EMBL" id="KZ772756">
    <property type="protein sequence ID" value="PTQ33971.1"/>
    <property type="molecule type" value="Genomic_DNA"/>
</dbReference>
<sequence length="375" mass="42459">MEPLFLPLNCDFTAYHVLLPMQGKEFSFSVHNIPRDKASLQHAMLECNEELRTILRGVEPVVQERLKQSYDLSTFVLELKDILERIVRTQPFVSLPTPAFYSQLCANLDSVGWEHLIWLSDELSSLHLRIFDSAGREHIVLVDLPPGFPEVAPTASANLPIPVDLRSLQGESLKDIILQYESAIETYQDFWDVMEDVDKRVWVMEPDHPSRADAFRRIALGGHCSLSIVVDPLSPRSVPECRFFGSDAVISPLRRRLNSGLRKWDRSRPLIANFEEVLEITFPSAQETDKEDMSADCGICYAYRAQDDALCSDVGTLQGSVPDRVCDNPNCARPFHNTCLLEWLRSITTTRQSFDVLFGHCPYCSHPIAVKSTHG</sequence>
<dbReference type="Pfam" id="PF11793">
    <property type="entry name" value="FANCL_C"/>
    <property type="match status" value="1"/>
</dbReference>
<dbReference type="Gene3D" id="3.10.110.10">
    <property type="entry name" value="Ubiquitin Conjugating Enzyme"/>
    <property type="match status" value="1"/>
</dbReference>
<dbReference type="Pfam" id="PF18891">
    <property type="entry name" value="FANCL_d3"/>
    <property type="match status" value="1"/>
</dbReference>
<dbReference type="InterPro" id="IPR019162">
    <property type="entry name" value="FancL_WD-rpt_cont_dom"/>
</dbReference>